<gene>
    <name evidence="6" type="ORF">SAMN05216421_0301</name>
</gene>
<organism evidence="6 7">
    <name type="scientific">Halopseudomonas xinjiangensis</name>
    <dbReference type="NCBI Taxonomy" id="487184"/>
    <lineage>
        <taxon>Bacteria</taxon>
        <taxon>Pseudomonadati</taxon>
        <taxon>Pseudomonadota</taxon>
        <taxon>Gammaproteobacteria</taxon>
        <taxon>Pseudomonadales</taxon>
        <taxon>Pseudomonadaceae</taxon>
        <taxon>Halopseudomonas</taxon>
    </lineage>
</organism>
<evidence type="ECO:0000256" key="4">
    <source>
        <dbReference type="ARBA" id="ARBA00037345"/>
    </source>
</evidence>
<dbReference type="InterPro" id="IPR009057">
    <property type="entry name" value="Homeodomain-like_sf"/>
</dbReference>
<dbReference type="Gene3D" id="1.10.10.60">
    <property type="entry name" value="Homeodomain-like"/>
    <property type="match status" value="2"/>
</dbReference>
<dbReference type="EMBL" id="LT629736">
    <property type="protein sequence ID" value="SDR78377.1"/>
    <property type="molecule type" value="Genomic_DNA"/>
</dbReference>
<dbReference type="AlphaFoldDB" id="A0A1H1LVD4"/>
<dbReference type="InterPro" id="IPR018060">
    <property type="entry name" value="HTH_AraC"/>
</dbReference>
<dbReference type="Pfam" id="PF12833">
    <property type="entry name" value="HTH_18"/>
    <property type="match status" value="1"/>
</dbReference>
<name>A0A1H1LVD4_9GAMM</name>
<dbReference type="InterPro" id="IPR020449">
    <property type="entry name" value="Tscrpt_reg_AraC-type_HTH"/>
</dbReference>
<dbReference type="STRING" id="487184.SAMN05216421_0301"/>
<dbReference type="Proteomes" id="UP000243207">
    <property type="component" value="Chromosome I"/>
</dbReference>
<dbReference type="PANTHER" id="PTHR46796">
    <property type="entry name" value="HTH-TYPE TRANSCRIPTIONAL ACTIVATOR RHAS-RELATED"/>
    <property type="match status" value="1"/>
</dbReference>
<dbReference type="PRINTS" id="PR00032">
    <property type="entry name" value="HTHARAC"/>
</dbReference>
<dbReference type="SUPFAM" id="SSF46689">
    <property type="entry name" value="Homeodomain-like"/>
    <property type="match status" value="1"/>
</dbReference>
<proteinExistence type="predicted"/>
<keyword evidence="3" id="KW-0804">Transcription</keyword>
<protein>
    <submittedName>
        <fullName evidence="6">AraC-type DNA-binding protein</fullName>
    </submittedName>
</protein>
<dbReference type="GO" id="GO:0003700">
    <property type="term" value="F:DNA-binding transcription factor activity"/>
    <property type="evidence" value="ECO:0007669"/>
    <property type="project" value="InterPro"/>
</dbReference>
<evidence type="ECO:0000256" key="2">
    <source>
        <dbReference type="ARBA" id="ARBA00023125"/>
    </source>
</evidence>
<keyword evidence="7" id="KW-1185">Reference proteome</keyword>
<evidence type="ECO:0000313" key="6">
    <source>
        <dbReference type="EMBL" id="SDR78377.1"/>
    </source>
</evidence>
<dbReference type="PROSITE" id="PS01124">
    <property type="entry name" value="HTH_ARAC_FAMILY_2"/>
    <property type="match status" value="1"/>
</dbReference>
<dbReference type="SMART" id="SM00342">
    <property type="entry name" value="HTH_ARAC"/>
    <property type="match status" value="1"/>
</dbReference>
<evidence type="ECO:0000256" key="1">
    <source>
        <dbReference type="ARBA" id="ARBA00023015"/>
    </source>
</evidence>
<dbReference type="GO" id="GO:0043565">
    <property type="term" value="F:sequence-specific DNA binding"/>
    <property type="evidence" value="ECO:0007669"/>
    <property type="project" value="InterPro"/>
</dbReference>
<comment type="function">
    <text evidence="4">Regulatory protein of the TOL plasmid xyl operons. XylS activates the xylXYZLTEGFJQKIH operon required for the degradation of toluene, m-xylene and p-xylene.</text>
</comment>
<evidence type="ECO:0000259" key="5">
    <source>
        <dbReference type="PROSITE" id="PS01124"/>
    </source>
</evidence>
<sequence>MNCGGAVVEIFRVRSARAVDNNKTEQKEGSVASLAEPSLAKSVADAARPDNLYVFARYTFFYTTPHHRPFRLQPHSATILLNAYGEPFKVMVGKRSYSTRAIAFGSLVSRQIIAPSSGLIALFVMPESPLFPRFVSLGPERFRLLDRDALATADEDFVALYEGHAEQDQAMRAYQRLTGLLGEGGTDATTWHRARELMQLIAENPGLSLEELAAAHRITYSWMSRLFSHSVGIPLRDYKNWLRRRKVWELLATNLSLTEIAHRAGFSDSAHLSRTYRRWFGMTPSESRRRKNVRYFSFPFDGHR</sequence>
<keyword evidence="2 6" id="KW-0238">DNA-binding</keyword>
<evidence type="ECO:0000256" key="3">
    <source>
        <dbReference type="ARBA" id="ARBA00023163"/>
    </source>
</evidence>
<feature type="domain" description="HTH araC/xylS-type" evidence="5">
    <location>
        <begin position="192"/>
        <end position="290"/>
    </location>
</feature>
<accession>A0A1H1LVD4</accession>
<reference evidence="7" key="1">
    <citation type="submission" date="2016-10" db="EMBL/GenBank/DDBJ databases">
        <authorList>
            <person name="Varghese N."/>
            <person name="Submissions S."/>
        </authorList>
    </citation>
    <scope>NUCLEOTIDE SEQUENCE [LARGE SCALE GENOMIC DNA]</scope>
    <source>
        <strain evidence="7">NRRL B-51270</strain>
    </source>
</reference>
<dbReference type="InterPro" id="IPR050204">
    <property type="entry name" value="AraC_XylS_family_regulators"/>
</dbReference>
<evidence type="ECO:0000313" key="7">
    <source>
        <dbReference type="Proteomes" id="UP000243207"/>
    </source>
</evidence>
<keyword evidence="1" id="KW-0805">Transcription regulation</keyword>